<dbReference type="SUPFAM" id="SSF55469">
    <property type="entry name" value="FMN-dependent nitroreductase-like"/>
    <property type="match status" value="1"/>
</dbReference>
<keyword evidence="8" id="KW-1185">Reference proteome</keyword>
<keyword evidence="2 5" id="KW-0285">Flavoprotein</keyword>
<keyword evidence="5" id="KW-0521">NADP</keyword>
<dbReference type="Proteomes" id="UP001205603">
    <property type="component" value="Unassembled WGS sequence"/>
</dbReference>
<dbReference type="PANTHER" id="PTHR43425:SF2">
    <property type="entry name" value="OXYGEN-INSENSITIVE NADPH NITROREDUCTASE"/>
    <property type="match status" value="1"/>
</dbReference>
<evidence type="ECO:0000256" key="3">
    <source>
        <dbReference type="ARBA" id="ARBA00022643"/>
    </source>
</evidence>
<evidence type="ECO:0000259" key="6">
    <source>
        <dbReference type="Pfam" id="PF00881"/>
    </source>
</evidence>
<protein>
    <submittedName>
        <fullName evidence="7">Nitroreductase family protein</fullName>
    </submittedName>
</protein>
<name>A0ABT1MIP1_9BACT</name>
<evidence type="ECO:0000256" key="4">
    <source>
        <dbReference type="ARBA" id="ARBA00023002"/>
    </source>
</evidence>
<keyword evidence="3 5" id="KW-0288">FMN</keyword>
<dbReference type="PANTHER" id="PTHR43425">
    <property type="entry name" value="OXYGEN-INSENSITIVE NADPH NITROREDUCTASE"/>
    <property type="match status" value="1"/>
</dbReference>
<evidence type="ECO:0000313" key="7">
    <source>
        <dbReference type="EMBL" id="MCP9612480.1"/>
    </source>
</evidence>
<gene>
    <name evidence="7" type="ORF">NMU02_10295</name>
</gene>
<reference evidence="7 8" key="1">
    <citation type="submission" date="2022-07" db="EMBL/GenBank/DDBJ databases">
        <title>Fecal culturing of patients with breast cancer.</title>
        <authorList>
            <person name="Teng N.M.Y."/>
            <person name="Kiu R."/>
            <person name="Evans R."/>
            <person name="Baker D.J."/>
            <person name="Zenner C."/>
            <person name="Robinson S.D."/>
            <person name="Hall L.J."/>
        </authorList>
    </citation>
    <scope>NUCLEOTIDE SEQUENCE [LARGE SCALE GENOMIC DNA]</scope>
    <source>
        <strain evidence="7 8">LH1063</strain>
    </source>
</reference>
<dbReference type="InterPro" id="IPR029479">
    <property type="entry name" value="Nitroreductase"/>
</dbReference>
<evidence type="ECO:0000256" key="1">
    <source>
        <dbReference type="ARBA" id="ARBA00008366"/>
    </source>
</evidence>
<sequence>MKNIEDILMLRTSIRRYTREKLSEEQLDYIYRAISNTPTSYNGQQFSVISVTDQEKKEKLYEITGQKQIKTSAVFMAFCADFHKIKVAAQAKGVDFPLFTETLDGVMVGMIDASLAMQNAAMAAYSLGLGCCFIGYARTAHPEKIAELLNLPDGVFVVCGLTIGYPAETPDLKPKQPLSLLIHENGYREDDMTEKLLKYDETISDYNRSRSGTTTDNDWIEHMLCYYREALKYDMEGYLRKQGFKLPFESR</sequence>
<evidence type="ECO:0000256" key="5">
    <source>
        <dbReference type="PIRNR" id="PIRNR005426"/>
    </source>
</evidence>
<dbReference type="InterPro" id="IPR000415">
    <property type="entry name" value="Nitroreductase-like"/>
</dbReference>
<evidence type="ECO:0000313" key="8">
    <source>
        <dbReference type="Proteomes" id="UP001205603"/>
    </source>
</evidence>
<keyword evidence="4 5" id="KW-0560">Oxidoreductase</keyword>
<dbReference type="RefSeq" id="WP_255027792.1">
    <property type="nucleotide sequence ID" value="NZ_JANDHW010000010.1"/>
</dbReference>
<comment type="caution">
    <text evidence="7">The sequence shown here is derived from an EMBL/GenBank/DDBJ whole genome shotgun (WGS) entry which is preliminary data.</text>
</comment>
<accession>A0ABT1MIP1</accession>
<organism evidence="7 8">
    <name type="scientific">Coprobacter tertius</name>
    <dbReference type="NCBI Taxonomy" id="2944915"/>
    <lineage>
        <taxon>Bacteria</taxon>
        <taxon>Pseudomonadati</taxon>
        <taxon>Bacteroidota</taxon>
        <taxon>Bacteroidia</taxon>
        <taxon>Bacteroidales</taxon>
        <taxon>Barnesiellaceae</taxon>
        <taxon>Coprobacter</taxon>
    </lineage>
</organism>
<dbReference type="Pfam" id="PF00881">
    <property type="entry name" value="Nitroreductase"/>
    <property type="match status" value="1"/>
</dbReference>
<evidence type="ECO:0000256" key="2">
    <source>
        <dbReference type="ARBA" id="ARBA00022630"/>
    </source>
</evidence>
<dbReference type="EMBL" id="JANDHW010000010">
    <property type="protein sequence ID" value="MCP9612480.1"/>
    <property type="molecule type" value="Genomic_DNA"/>
</dbReference>
<comment type="similarity">
    <text evidence="1 5">Belongs to the flavin oxidoreductase frp family.</text>
</comment>
<dbReference type="Gene3D" id="3.40.109.10">
    <property type="entry name" value="NADH Oxidase"/>
    <property type="match status" value="1"/>
</dbReference>
<feature type="domain" description="Nitroreductase" evidence="6">
    <location>
        <begin position="11"/>
        <end position="165"/>
    </location>
</feature>
<dbReference type="PIRSF" id="PIRSF005426">
    <property type="entry name" value="Frp"/>
    <property type="match status" value="1"/>
</dbReference>
<proteinExistence type="inferred from homology"/>
<dbReference type="InterPro" id="IPR016446">
    <property type="entry name" value="Flavin_OxRdtase_Frp"/>
</dbReference>